<reference evidence="1 2" key="1">
    <citation type="journal article" date="2020" name="Fungal Divers.">
        <title>Resolving the Mortierellaceae phylogeny through synthesis of multi-gene phylogenetics and phylogenomics.</title>
        <authorList>
            <person name="Vandepol N."/>
            <person name="Liber J."/>
            <person name="Desiro A."/>
            <person name="Na H."/>
            <person name="Kennedy M."/>
            <person name="Barry K."/>
            <person name="Grigoriev I.V."/>
            <person name="Miller A.N."/>
            <person name="O'Donnell K."/>
            <person name="Stajich J.E."/>
            <person name="Bonito G."/>
        </authorList>
    </citation>
    <scope>NUCLEOTIDE SEQUENCE [LARGE SCALE GENOMIC DNA]</scope>
    <source>
        <strain evidence="1 2">AD045</strain>
    </source>
</reference>
<organism evidence="1 2">
    <name type="scientific">Linnemannia gamsii</name>
    <dbReference type="NCBI Taxonomy" id="64522"/>
    <lineage>
        <taxon>Eukaryota</taxon>
        <taxon>Fungi</taxon>
        <taxon>Fungi incertae sedis</taxon>
        <taxon>Mucoromycota</taxon>
        <taxon>Mortierellomycotina</taxon>
        <taxon>Mortierellomycetes</taxon>
        <taxon>Mortierellales</taxon>
        <taxon>Mortierellaceae</taxon>
        <taxon>Linnemannia</taxon>
    </lineage>
</organism>
<evidence type="ECO:0000313" key="1">
    <source>
        <dbReference type="EMBL" id="KAG0283974.1"/>
    </source>
</evidence>
<dbReference type="InterPro" id="IPR006597">
    <property type="entry name" value="Sel1-like"/>
</dbReference>
<name>A0ABQ7JSG5_9FUNG</name>
<keyword evidence="2" id="KW-1185">Reference proteome</keyword>
<protein>
    <submittedName>
        <fullName evidence="1">Uncharacterized protein</fullName>
    </submittedName>
</protein>
<dbReference type="InterPro" id="IPR011990">
    <property type="entry name" value="TPR-like_helical_dom_sf"/>
</dbReference>
<sequence>MECYLKTGEQGREEPQEIMDTNTQSTDDLAALIEMAKSGHPITHVTTGDMYEEGKSVKQDYSAAVEWKSNAGQQGDPTRQCRVGYL</sequence>
<proteinExistence type="predicted"/>
<dbReference type="Gene3D" id="1.25.40.10">
    <property type="entry name" value="Tetratricopeptide repeat domain"/>
    <property type="match status" value="1"/>
</dbReference>
<evidence type="ECO:0000313" key="2">
    <source>
        <dbReference type="Proteomes" id="UP001194696"/>
    </source>
</evidence>
<dbReference type="EMBL" id="JAAAIM010000831">
    <property type="protein sequence ID" value="KAG0283974.1"/>
    <property type="molecule type" value="Genomic_DNA"/>
</dbReference>
<dbReference type="SUPFAM" id="SSF81901">
    <property type="entry name" value="HCP-like"/>
    <property type="match status" value="1"/>
</dbReference>
<gene>
    <name evidence="1" type="ORF">BGZ96_011668</name>
</gene>
<comment type="caution">
    <text evidence="1">The sequence shown here is derived from an EMBL/GenBank/DDBJ whole genome shotgun (WGS) entry which is preliminary data.</text>
</comment>
<dbReference type="Proteomes" id="UP001194696">
    <property type="component" value="Unassembled WGS sequence"/>
</dbReference>
<accession>A0ABQ7JSG5</accession>
<dbReference type="SMART" id="SM00671">
    <property type="entry name" value="SEL1"/>
    <property type="match status" value="1"/>
</dbReference>